<dbReference type="PANTHER" id="PTHR47705:SF1">
    <property type="entry name" value="PNP_UDP_1 DOMAIN-CONTAINING PROTEIN"/>
    <property type="match status" value="1"/>
</dbReference>
<gene>
    <name evidence="1" type="ORF">TSIB3V08_LOCUS2790</name>
</gene>
<dbReference type="PANTHER" id="PTHR47705">
    <property type="entry name" value="AGAP000321-PA"/>
    <property type="match status" value="1"/>
</dbReference>
<proteinExistence type="predicted"/>
<name>A0A7R9AQI0_TIMSH</name>
<evidence type="ECO:0000313" key="1">
    <source>
        <dbReference type="EMBL" id="CAD7258564.1"/>
    </source>
</evidence>
<dbReference type="AlphaFoldDB" id="A0A7R9AQI0"/>
<reference evidence="1" key="1">
    <citation type="submission" date="2020-11" db="EMBL/GenBank/DDBJ databases">
        <authorList>
            <person name="Tran Van P."/>
        </authorList>
    </citation>
    <scope>NUCLEOTIDE SEQUENCE</scope>
</reference>
<sequence length="93" mass="10631">MPNYIGFIKKVMKLLQHGYSSLKKVEVTLTQLDEVETPPNRPSRLDAVLITLGTHYRADSDWAKTRLGYELGSSCVAQFMDWTSLDPVRQMDK</sequence>
<dbReference type="EMBL" id="OC000878">
    <property type="protein sequence ID" value="CAD7258564.1"/>
    <property type="molecule type" value="Genomic_DNA"/>
</dbReference>
<accession>A0A7R9AQI0</accession>
<organism evidence="1">
    <name type="scientific">Timema shepardi</name>
    <name type="common">Walking stick</name>
    <dbReference type="NCBI Taxonomy" id="629360"/>
    <lineage>
        <taxon>Eukaryota</taxon>
        <taxon>Metazoa</taxon>
        <taxon>Ecdysozoa</taxon>
        <taxon>Arthropoda</taxon>
        <taxon>Hexapoda</taxon>
        <taxon>Insecta</taxon>
        <taxon>Pterygota</taxon>
        <taxon>Neoptera</taxon>
        <taxon>Polyneoptera</taxon>
        <taxon>Phasmatodea</taxon>
        <taxon>Timematodea</taxon>
        <taxon>Timematoidea</taxon>
        <taxon>Timematidae</taxon>
        <taxon>Timema</taxon>
    </lineage>
</organism>
<protein>
    <submittedName>
        <fullName evidence="1">Uncharacterized protein</fullName>
    </submittedName>
</protein>